<gene>
    <name evidence="2" type="ORF">C8A04DRAFT_25001</name>
</gene>
<dbReference type="RefSeq" id="XP_062640570.1">
    <property type="nucleotide sequence ID" value="XM_062779392.1"/>
</dbReference>
<evidence type="ECO:0000313" key="3">
    <source>
        <dbReference type="Proteomes" id="UP001302676"/>
    </source>
</evidence>
<proteinExistence type="predicted"/>
<dbReference type="PANTHER" id="PTHR42052">
    <property type="entry name" value="ABM DOMAIN-CONTAINING PROTEIN"/>
    <property type="match status" value="1"/>
</dbReference>
<name>A0AAN6V9Z7_9PEZI</name>
<keyword evidence="3" id="KW-1185">Reference proteome</keyword>
<organism evidence="2 3">
    <name type="scientific">Dichotomopilus funicola</name>
    <dbReference type="NCBI Taxonomy" id="1934379"/>
    <lineage>
        <taxon>Eukaryota</taxon>
        <taxon>Fungi</taxon>
        <taxon>Dikarya</taxon>
        <taxon>Ascomycota</taxon>
        <taxon>Pezizomycotina</taxon>
        <taxon>Sordariomycetes</taxon>
        <taxon>Sordariomycetidae</taxon>
        <taxon>Sordariales</taxon>
        <taxon>Chaetomiaceae</taxon>
        <taxon>Dichotomopilus</taxon>
    </lineage>
</organism>
<reference evidence="2" key="1">
    <citation type="journal article" date="2023" name="Mol. Phylogenet. Evol.">
        <title>Genome-scale phylogeny and comparative genomics of the fungal order Sordariales.</title>
        <authorList>
            <person name="Hensen N."/>
            <person name="Bonometti L."/>
            <person name="Westerberg I."/>
            <person name="Brannstrom I.O."/>
            <person name="Guillou S."/>
            <person name="Cros-Aarteil S."/>
            <person name="Calhoun S."/>
            <person name="Haridas S."/>
            <person name="Kuo A."/>
            <person name="Mondo S."/>
            <person name="Pangilinan J."/>
            <person name="Riley R."/>
            <person name="LaButti K."/>
            <person name="Andreopoulos B."/>
            <person name="Lipzen A."/>
            <person name="Chen C."/>
            <person name="Yan M."/>
            <person name="Daum C."/>
            <person name="Ng V."/>
            <person name="Clum A."/>
            <person name="Steindorff A."/>
            <person name="Ohm R.A."/>
            <person name="Martin F."/>
            <person name="Silar P."/>
            <person name="Natvig D.O."/>
            <person name="Lalanne C."/>
            <person name="Gautier V."/>
            <person name="Ament-Velasquez S.L."/>
            <person name="Kruys A."/>
            <person name="Hutchinson M.I."/>
            <person name="Powell A.J."/>
            <person name="Barry K."/>
            <person name="Miller A.N."/>
            <person name="Grigoriev I.V."/>
            <person name="Debuchy R."/>
            <person name="Gladieux P."/>
            <person name="Hiltunen Thoren M."/>
            <person name="Johannesson H."/>
        </authorList>
    </citation>
    <scope>NUCLEOTIDE SEQUENCE</scope>
    <source>
        <strain evidence="2">CBS 141.50</strain>
    </source>
</reference>
<dbReference type="AlphaFoldDB" id="A0AAN6V9Z7"/>
<evidence type="ECO:0000256" key="1">
    <source>
        <dbReference type="SAM" id="MobiDB-lite"/>
    </source>
</evidence>
<protein>
    <recommendedName>
        <fullName evidence="4">ABM domain-containing protein</fullName>
    </recommendedName>
</protein>
<dbReference type="Proteomes" id="UP001302676">
    <property type="component" value="Unassembled WGS sequence"/>
</dbReference>
<dbReference type="GeneID" id="87816005"/>
<dbReference type="Gene3D" id="3.30.70.100">
    <property type="match status" value="2"/>
</dbReference>
<reference evidence="2" key="2">
    <citation type="submission" date="2023-05" db="EMBL/GenBank/DDBJ databases">
        <authorList>
            <consortium name="Lawrence Berkeley National Laboratory"/>
            <person name="Steindorff A."/>
            <person name="Hensen N."/>
            <person name="Bonometti L."/>
            <person name="Westerberg I."/>
            <person name="Brannstrom I.O."/>
            <person name="Guillou S."/>
            <person name="Cros-Aarteil S."/>
            <person name="Calhoun S."/>
            <person name="Haridas S."/>
            <person name="Kuo A."/>
            <person name="Mondo S."/>
            <person name="Pangilinan J."/>
            <person name="Riley R."/>
            <person name="Labutti K."/>
            <person name="Andreopoulos B."/>
            <person name="Lipzen A."/>
            <person name="Chen C."/>
            <person name="Yanf M."/>
            <person name="Daum C."/>
            <person name="Ng V."/>
            <person name="Clum A."/>
            <person name="Ohm R."/>
            <person name="Martin F."/>
            <person name="Silar P."/>
            <person name="Natvig D."/>
            <person name="Lalanne C."/>
            <person name="Gautier V."/>
            <person name="Ament-Velasquez S.L."/>
            <person name="Kruys A."/>
            <person name="Hutchinson M.I."/>
            <person name="Powell A.J."/>
            <person name="Barry K."/>
            <person name="Miller A.N."/>
            <person name="Grigoriev I.V."/>
            <person name="Debuchy R."/>
            <person name="Gladieux P."/>
            <person name="Thoren M.H."/>
            <person name="Johannesson H."/>
        </authorList>
    </citation>
    <scope>NUCLEOTIDE SEQUENCE</scope>
    <source>
        <strain evidence="2">CBS 141.50</strain>
    </source>
</reference>
<dbReference type="EMBL" id="MU853557">
    <property type="protein sequence ID" value="KAK4147199.1"/>
    <property type="molecule type" value="Genomic_DNA"/>
</dbReference>
<evidence type="ECO:0008006" key="4">
    <source>
        <dbReference type="Google" id="ProtNLM"/>
    </source>
</evidence>
<sequence length="267" mass="29529">MTVTEFALLHLNTPSSSTTTTAPADTNTNTNTPTPLPTPLLKTLSHAMQIQDTWHATAFPSLPSSSLARAAHWFRQIEDPSWILTTALWSSVEAHWDWIRSPENAGVMGGLTEAGAGDSTTGEEDGEEGKGKEGWVIAEDTGLWHVGGVLFAGEKGEGEEVGLLESPVISLGRMYVKKGEDRERFAAKFEEVRGILERFARPHAVRFGWREDGEEGAEEEEFVLVAGWESVAQHFAFAESAEFPKYGEIRDLIARVELKHYQRFSLE</sequence>
<comment type="caution">
    <text evidence="2">The sequence shown here is derived from an EMBL/GenBank/DDBJ whole genome shotgun (WGS) entry which is preliminary data.</text>
</comment>
<evidence type="ECO:0000313" key="2">
    <source>
        <dbReference type="EMBL" id="KAK4147199.1"/>
    </source>
</evidence>
<dbReference type="PANTHER" id="PTHR42052:SF1">
    <property type="entry name" value="ABM DOMAIN-CONTAINING PROTEIN"/>
    <property type="match status" value="1"/>
</dbReference>
<feature type="region of interest" description="Disordered" evidence="1">
    <location>
        <begin position="13"/>
        <end position="37"/>
    </location>
</feature>
<accession>A0AAN6V9Z7</accession>